<evidence type="ECO:0000256" key="2">
    <source>
        <dbReference type="ARBA" id="ARBA00023015"/>
    </source>
</evidence>
<protein>
    <submittedName>
        <fullName evidence="7">Putative DNA-binding pseudobarrel domain-containing protein</fullName>
    </submittedName>
</protein>
<evidence type="ECO:0000256" key="4">
    <source>
        <dbReference type="ARBA" id="ARBA00023163"/>
    </source>
</evidence>
<dbReference type="Gramene" id="rna3079">
    <property type="protein sequence ID" value="RHN79304.1"/>
    <property type="gene ID" value="gene3079"/>
</dbReference>
<feature type="transmembrane region" description="Helical" evidence="6">
    <location>
        <begin position="55"/>
        <end position="75"/>
    </location>
</feature>
<keyword evidence="5" id="KW-0539">Nucleus</keyword>
<dbReference type="AlphaFoldDB" id="A0A396JQ25"/>
<evidence type="ECO:0000256" key="3">
    <source>
        <dbReference type="ARBA" id="ARBA00023125"/>
    </source>
</evidence>
<dbReference type="InterPro" id="IPR015300">
    <property type="entry name" value="DNA-bd_pseudobarrel_sf"/>
</dbReference>
<dbReference type="Proteomes" id="UP000265566">
    <property type="component" value="Chromosome 1"/>
</dbReference>
<keyword evidence="3 7" id="KW-0238">DNA-binding</keyword>
<keyword evidence="6" id="KW-1133">Transmembrane helix</keyword>
<dbReference type="GO" id="GO:0005634">
    <property type="term" value="C:nucleus"/>
    <property type="evidence" value="ECO:0007669"/>
    <property type="project" value="UniProtKB-SubCell"/>
</dbReference>
<evidence type="ECO:0000313" key="7">
    <source>
        <dbReference type="EMBL" id="RHN79304.1"/>
    </source>
</evidence>
<evidence type="ECO:0000256" key="1">
    <source>
        <dbReference type="ARBA" id="ARBA00004123"/>
    </source>
</evidence>
<keyword evidence="4" id="KW-0804">Transcription</keyword>
<keyword evidence="6" id="KW-0812">Transmembrane</keyword>
<organism evidence="7">
    <name type="scientific">Medicago truncatula</name>
    <name type="common">Barrel medic</name>
    <name type="synonym">Medicago tribuloides</name>
    <dbReference type="NCBI Taxonomy" id="3880"/>
    <lineage>
        <taxon>Eukaryota</taxon>
        <taxon>Viridiplantae</taxon>
        <taxon>Streptophyta</taxon>
        <taxon>Embryophyta</taxon>
        <taxon>Tracheophyta</taxon>
        <taxon>Spermatophyta</taxon>
        <taxon>Magnoliopsida</taxon>
        <taxon>eudicotyledons</taxon>
        <taxon>Gunneridae</taxon>
        <taxon>Pentapetalae</taxon>
        <taxon>rosids</taxon>
        <taxon>fabids</taxon>
        <taxon>Fabales</taxon>
        <taxon>Fabaceae</taxon>
        <taxon>Papilionoideae</taxon>
        <taxon>50 kb inversion clade</taxon>
        <taxon>NPAAA clade</taxon>
        <taxon>Hologalegina</taxon>
        <taxon>IRL clade</taxon>
        <taxon>Trifolieae</taxon>
        <taxon>Medicago</taxon>
    </lineage>
</organism>
<sequence>MLFTRCCCYCSDIIDSELEELMPNFNPPADENPSEEEVDGPVFAQLQNFQNGDHIWMLLGVFLDGFNFIFAGLFAHGLRLYEEYECEVVDKGYWLEKYVSSGWIEFVRAKELKHGDSLFFNIDNLQKQIICISH</sequence>
<evidence type="ECO:0000256" key="5">
    <source>
        <dbReference type="ARBA" id="ARBA00023242"/>
    </source>
</evidence>
<comment type="subcellular location">
    <subcellularLocation>
        <location evidence="1">Nucleus</location>
    </subcellularLocation>
</comment>
<dbReference type="GO" id="GO:0003677">
    <property type="term" value="F:DNA binding"/>
    <property type="evidence" value="ECO:0007669"/>
    <property type="project" value="UniProtKB-KW"/>
</dbReference>
<dbReference type="EMBL" id="PSQE01000001">
    <property type="protein sequence ID" value="RHN79304.1"/>
    <property type="molecule type" value="Genomic_DNA"/>
</dbReference>
<comment type="caution">
    <text evidence="7">The sequence shown here is derived from an EMBL/GenBank/DDBJ whole genome shotgun (WGS) entry which is preliminary data.</text>
</comment>
<evidence type="ECO:0000256" key="6">
    <source>
        <dbReference type="SAM" id="Phobius"/>
    </source>
</evidence>
<dbReference type="SUPFAM" id="SSF101936">
    <property type="entry name" value="DNA-binding pseudobarrel domain"/>
    <property type="match status" value="1"/>
</dbReference>
<reference evidence="7" key="1">
    <citation type="journal article" date="2018" name="Nat. Plants">
        <title>Whole-genome landscape of Medicago truncatula symbiotic genes.</title>
        <authorList>
            <person name="Pecrix Y."/>
            <person name="Gamas P."/>
            <person name="Carrere S."/>
        </authorList>
    </citation>
    <scope>NUCLEOTIDE SEQUENCE</scope>
    <source>
        <tissue evidence="7">Leaves</tissue>
    </source>
</reference>
<gene>
    <name evidence="7" type="ORF">MtrunA17_Chr1g0175881</name>
</gene>
<proteinExistence type="predicted"/>
<name>A0A396JQ25_MEDTR</name>
<keyword evidence="2" id="KW-0805">Transcription regulation</keyword>
<keyword evidence="6" id="KW-0472">Membrane</keyword>
<accession>A0A396JQ25</accession>